<evidence type="ECO:0000256" key="6">
    <source>
        <dbReference type="ARBA" id="ARBA00023295"/>
    </source>
</evidence>
<keyword evidence="17" id="KW-1185">Reference proteome</keyword>
<evidence type="ECO:0000256" key="11">
    <source>
        <dbReference type="ARBA" id="ARBA00057651"/>
    </source>
</evidence>
<evidence type="ECO:0000256" key="10">
    <source>
        <dbReference type="ARBA" id="ARBA00048766"/>
    </source>
</evidence>
<dbReference type="GO" id="GO:0005975">
    <property type="term" value="P:carbohydrate metabolic process"/>
    <property type="evidence" value="ECO:0007669"/>
    <property type="project" value="InterPro"/>
</dbReference>
<sequence>MLDEMLRSTQQRAIHTRRRLSNAEARKSSSSRNFNVLHYGARANGITDDSKAFMAAWKAACAAVGAVKLQIPAGTYLIGPTKFAGPCKNVRSLTVNMKGHLKATTDLSKYVTGDDWVEFAWVDMLTLTGGGTFDGQGAASWPYNKCPTNKNCKLLPTSVKFIATSNTVVENIKSLNSKFFHIALVGCKNFWGKNIKITAPSNSPNTDGIHIERSTGVTIYRSVIGTGDDCISIGQGNSQVLLSGISCGPGHGISIGSLGKYQNEEDVRGLVIKDSTLAGTSNGVRIKTWENSPGTSRAVNMTFENIVMKSVANPIVIDQTYCPYSSCASKAPSRVILKDIFFRNIRGTSTTPVAVMLRCSRGVPCKNVNLHNVHLKYVGQAPVAALCMNVRATYSGTQIPPPCK</sequence>
<evidence type="ECO:0000256" key="12">
    <source>
        <dbReference type="ARBA" id="ARBA00068298"/>
    </source>
</evidence>
<evidence type="ECO:0000256" key="9">
    <source>
        <dbReference type="ARBA" id="ARBA00043142"/>
    </source>
</evidence>
<evidence type="ECO:0000256" key="5">
    <source>
        <dbReference type="ARBA" id="ARBA00022801"/>
    </source>
</evidence>
<feature type="active site" evidence="14">
    <location>
        <position position="251"/>
    </location>
</feature>
<keyword evidence="6 15" id="KW-0326">Glycosidase</keyword>
<evidence type="ECO:0000256" key="2">
    <source>
        <dbReference type="ARBA" id="ARBA00008834"/>
    </source>
</evidence>
<evidence type="ECO:0000313" key="18">
    <source>
        <dbReference type="RefSeq" id="XP_038986159.1"/>
    </source>
</evidence>
<dbReference type="GO" id="GO:0004650">
    <property type="term" value="F:polygalacturonase activity"/>
    <property type="evidence" value="ECO:0007669"/>
    <property type="project" value="InterPro"/>
</dbReference>
<dbReference type="InterPro" id="IPR012334">
    <property type="entry name" value="Pectin_lyas_fold"/>
</dbReference>
<keyword evidence="5 15" id="KW-0378">Hydrolase</keyword>
<comment type="similarity">
    <text evidence="2 15">Belongs to the glycosyl hydrolase 28 family.</text>
</comment>
<dbReference type="Gene3D" id="2.160.20.10">
    <property type="entry name" value="Single-stranded right-handed beta-helix, Pectin lyase-like"/>
    <property type="match status" value="1"/>
</dbReference>
<name>A0A8B9AS38_PHODC</name>
<gene>
    <name evidence="18" type="primary">LOC103717066</name>
</gene>
<dbReference type="Pfam" id="PF00295">
    <property type="entry name" value="Glyco_hydro_28"/>
    <property type="match status" value="1"/>
</dbReference>
<evidence type="ECO:0000256" key="3">
    <source>
        <dbReference type="ARBA" id="ARBA00022512"/>
    </source>
</evidence>
<dbReference type="EC" id="3.2.1.67" evidence="8"/>
<dbReference type="AlphaFoldDB" id="A0A8B9AS38"/>
<dbReference type="GO" id="GO:0071555">
    <property type="term" value="P:cell wall organization"/>
    <property type="evidence" value="ECO:0007669"/>
    <property type="project" value="UniProtKB-KW"/>
</dbReference>
<dbReference type="InterPro" id="IPR011050">
    <property type="entry name" value="Pectin_lyase_fold/virulence"/>
</dbReference>
<comment type="function">
    <text evidence="11">May function in depolymerizing pectin during pollen development, germination, and tube growth. Acts as an exo-polygalacturonase.</text>
</comment>
<dbReference type="SMART" id="SM00710">
    <property type="entry name" value="PbH1"/>
    <property type="match status" value="4"/>
</dbReference>
<evidence type="ECO:0000256" key="16">
    <source>
        <dbReference type="SAM" id="MobiDB-lite"/>
    </source>
</evidence>
<dbReference type="PANTHER" id="PTHR31375">
    <property type="match status" value="1"/>
</dbReference>
<accession>A0A8B9AS38</accession>
<protein>
    <recommendedName>
        <fullName evidence="12">Exopolygalacturonase</fullName>
        <ecNumber evidence="8">3.2.1.67</ecNumber>
    </recommendedName>
    <alternativeName>
        <fullName evidence="9">Galacturan 1,4-alpha-galacturonidase</fullName>
    </alternativeName>
    <alternativeName>
        <fullName evidence="13">Pectinase</fullName>
    </alternativeName>
</protein>
<keyword evidence="7" id="KW-0961">Cell wall biogenesis/degradation</keyword>
<evidence type="ECO:0000256" key="14">
    <source>
        <dbReference type="PROSITE-ProRule" id="PRU10052"/>
    </source>
</evidence>
<feature type="region of interest" description="Disordered" evidence="16">
    <location>
        <begin position="1"/>
        <end position="27"/>
    </location>
</feature>
<dbReference type="GeneID" id="103717066"/>
<dbReference type="InterPro" id="IPR000743">
    <property type="entry name" value="Glyco_hydro_28"/>
</dbReference>
<keyword evidence="3" id="KW-0134">Cell wall</keyword>
<dbReference type="SUPFAM" id="SSF51126">
    <property type="entry name" value="Pectin lyase-like"/>
    <property type="match status" value="1"/>
</dbReference>
<comment type="subcellular location">
    <subcellularLocation>
        <location evidence="1">Secreted</location>
        <location evidence="1">Cell wall</location>
    </subcellularLocation>
</comment>
<evidence type="ECO:0000256" key="1">
    <source>
        <dbReference type="ARBA" id="ARBA00004191"/>
    </source>
</evidence>
<evidence type="ECO:0000256" key="8">
    <source>
        <dbReference type="ARBA" id="ARBA00038933"/>
    </source>
</evidence>
<reference evidence="18" key="2">
    <citation type="submission" date="2025-08" db="UniProtKB">
        <authorList>
            <consortium name="RefSeq"/>
        </authorList>
    </citation>
    <scope>IDENTIFICATION</scope>
    <source>
        <tissue evidence="18">Young leaves</tissue>
    </source>
</reference>
<dbReference type="OrthoDB" id="187139at2759"/>
<comment type="catalytic activity">
    <reaction evidence="10">
        <text>[(1-&gt;4)-alpha-D-galacturonosyl](n) + H2O = alpha-D-galacturonate + [(1-&gt;4)-alpha-D-galacturonosyl](n-1)</text>
        <dbReference type="Rhea" id="RHEA:14117"/>
        <dbReference type="Rhea" id="RHEA-COMP:14570"/>
        <dbReference type="Rhea" id="RHEA-COMP:14572"/>
        <dbReference type="ChEBI" id="CHEBI:15377"/>
        <dbReference type="ChEBI" id="CHEBI:58658"/>
        <dbReference type="ChEBI" id="CHEBI:140523"/>
        <dbReference type="EC" id="3.2.1.67"/>
    </reaction>
</comment>
<organism evidence="17 18">
    <name type="scientific">Phoenix dactylifera</name>
    <name type="common">Date palm</name>
    <dbReference type="NCBI Taxonomy" id="42345"/>
    <lineage>
        <taxon>Eukaryota</taxon>
        <taxon>Viridiplantae</taxon>
        <taxon>Streptophyta</taxon>
        <taxon>Embryophyta</taxon>
        <taxon>Tracheophyta</taxon>
        <taxon>Spermatophyta</taxon>
        <taxon>Magnoliopsida</taxon>
        <taxon>Liliopsida</taxon>
        <taxon>Arecaceae</taxon>
        <taxon>Coryphoideae</taxon>
        <taxon>Phoeniceae</taxon>
        <taxon>Phoenix</taxon>
    </lineage>
</organism>
<keyword evidence="4" id="KW-0964">Secreted</keyword>
<dbReference type="InterPro" id="IPR006626">
    <property type="entry name" value="PbH1"/>
</dbReference>
<proteinExistence type="inferred from homology"/>
<evidence type="ECO:0000256" key="15">
    <source>
        <dbReference type="RuleBase" id="RU361169"/>
    </source>
</evidence>
<dbReference type="FunFam" id="2.160.20.10:FF:000004">
    <property type="entry name" value="Pectin lyase-like superfamily protein"/>
    <property type="match status" value="1"/>
</dbReference>
<evidence type="ECO:0000256" key="7">
    <source>
        <dbReference type="ARBA" id="ARBA00023316"/>
    </source>
</evidence>
<dbReference type="GO" id="GO:0047911">
    <property type="term" value="F:galacturan 1,4-alpha-galacturonidase activity"/>
    <property type="evidence" value="ECO:0007669"/>
    <property type="project" value="UniProtKB-EC"/>
</dbReference>
<evidence type="ECO:0000256" key="13">
    <source>
        <dbReference type="ARBA" id="ARBA00083621"/>
    </source>
</evidence>
<dbReference type="KEGG" id="pda:103717066"/>
<evidence type="ECO:0000256" key="4">
    <source>
        <dbReference type="ARBA" id="ARBA00022525"/>
    </source>
</evidence>
<reference evidence="17" key="1">
    <citation type="journal article" date="2019" name="Nat. Commun.">
        <title>Genome-wide association mapping of date palm fruit traits.</title>
        <authorList>
            <person name="Hazzouri K.M."/>
            <person name="Gros-Balthazard M."/>
            <person name="Flowers J.M."/>
            <person name="Copetti D."/>
            <person name="Lemansour A."/>
            <person name="Lebrun M."/>
            <person name="Masmoudi K."/>
            <person name="Ferrand S."/>
            <person name="Dhar M.I."/>
            <person name="Fresquez Z.A."/>
            <person name="Rosas U."/>
            <person name="Zhang J."/>
            <person name="Talag J."/>
            <person name="Lee S."/>
            <person name="Kudrna D."/>
            <person name="Powell R.F."/>
            <person name="Leitch I.J."/>
            <person name="Krueger R.R."/>
            <person name="Wing R.A."/>
            <person name="Amiri K.M.A."/>
            <person name="Purugganan M.D."/>
        </authorList>
    </citation>
    <scope>NUCLEOTIDE SEQUENCE [LARGE SCALE GENOMIC DNA]</scope>
    <source>
        <strain evidence="17">cv. Khalas</strain>
    </source>
</reference>
<dbReference type="Proteomes" id="UP000228380">
    <property type="component" value="Chromosome 1"/>
</dbReference>
<dbReference type="PROSITE" id="PS00502">
    <property type="entry name" value="POLYGALACTURONASE"/>
    <property type="match status" value="1"/>
</dbReference>
<evidence type="ECO:0000313" key="17">
    <source>
        <dbReference type="Proteomes" id="UP000228380"/>
    </source>
</evidence>
<dbReference type="RefSeq" id="XP_038986159.1">
    <property type="nucleotide sequence ID" value="XM_039130231.1"/>
</dbReference>